<dbReference type="SUPFAM" id="SSF81296">
    <property type="entry name" value="E set domains"/>
    <property type="match status" value="1"/>
</dbReference>
<organism evidence="6 7">
    <name type="scientific">Pseudovibrio exalbescens</name>
    <dbReference type="NCBI Taxonomy" id="197461"/>
    <lineage>
        <taxon>Bacteria</taxon>
        <taxon>Pseudomonadati</taxon>
        <taxon>Pseudomonadota</taxon>
        <taxon>Alphaproteobacteria</taxon>
        <taxon>Hyphomicrobiales</taxon>
        <taxon>Stappiaceae</taxon>
        <taxon>Pseudovibrio</taxon>
    </lineage>
</organism>
<dbReference type="Gene3D" id="2.70.98.10">
    <property type="match status" value="1"/>
</dbReference>
<comment type="similarity">
    <text evidence="3">Belongs to the OpgD/OpgG family.</text>
</comment>
<protein>
    <recommendedName>
        <fullName evidence="5">Glucan biosynthesis periplasmic MdoG C-terminal domain-containing protein</fullName>
    </recommendedName>
</protein>
<dbReference type="InterPro" id="IPR019546">
    <property type="entry name" value="TAT_signal_bac_arc"/>
</dbReference>
<dbReference type="GO" id="GO:0003824">
    <property type="term" value="F:catalytic activity"/>
    <property type="evidence" value="ECO:0007669"/>
    <property type="project" value="InterPro"/>
</dbReference>
<dbReference type="UniPathway" id="UPA00637"/>
<dbReference type="PIRSF" id="PIRSF006281">
    <property type="entry name" value="MdoG"/>
    <property type="match status" value="1"/>
</dbReference>
<comment type="caution">
    <text evidence="6">The sequence shown here is derived from an EMBL/GenBank/DDBJ whole genome shotgun (WGS) entry which is preliminary data.</text>
</comment>
<evidence type="ECO:0000256" key="3">
    <source>
        <dbReference type="ARBA" id="ARBA00009284"/>
    </source>
</evidence>
<comment type="pathway">
    <text evidence="2">Glycan metabolism; osmoregulated periplasmic glucan (OPG) biosynthesis.</text>
</comment>
<reference evidence="6 7" key="1">
    <citation type="submission" date="2016-03" db="EMBL/GenBank/DDBJ databases">
        <title>Genome sequence of Nesiotobacter sp. nov., a moderately halophilic alphaproteobacterium isolated from the Yellow Sea, China.</title>
        <authorList>
            <person name="Zhang G."/>
            <person name="Zhang R."/>
        </authorList>
    </citation>
    <scope>NUCLEOTIDE SEQUENCE [LARGE SCALE GENOMIC DNA]</scope>
    <source>
        <strain evidence="6 7">WB1-6</strain>
    </source>
</reference>
<feature type="domain" description="Glucan biosynthesis periplasmic MdoG C-terminal" evidence="5">
    <location>
        <begin position="42"/>
        <end position="519"/>
    </location>
</feature>
<dbReference type="GO" id="GO:0051274">
    <property type="term" value="P:beta-glucan biosynthetic process"/>
    <property type="evidence" value="ECO:0007669"/>
    <property type="project" value="TreeGrafter"/>
</dbReference>
<gene>
    <name evidence="6" type="ORF">A3843_16995</name>
</gene>
<dbReference type="InterPro" id="IPR006311">
    <property type="entry name" value="TAT_signal"/>
</dbReference>
<dbReference type="InterPro" id="IPR014756">
    <property type="entry name" value="Ig_E-set"/>
</dbReference>
<dbReference type="InterPro" id="IPR011013">
    <property type="entry name" value="Gal_mutarotase_sf_dom"/>
</dbReference>
<dbReference type="NCBIfam" id="TIGR01409">
    <property type="entry name" value="TAT_signal_seq"/>
    <property type="match status" value="1"/>
</dbReference>
<dbReference type="Pfam" id="PF04349">
    <property type="entry name" value="MdoG"/>
    <property type="match status" value="1"/>
</dbReference>
<dbReference type="RefSeq" id="WP_036489652.1">
    <property type="nucleotide sequence ID" value="NZ_LVVZ01000032.1"/>
</dbReference>
<dbReference type="STRING" id="197461.A3843_16995"/>
<sequence>MNRRDFLKGGTGLAVLLGIGAGPLRAGVAHAIDLENMPPSTFSFEWLTEKMRRQALGQSAPKSIPPIPEWLTQLDYDQHRAIRFDPERALWADADHSYELQAFHPGWLFNEPLRIFEIAEDGLKALTFSEEDFIYGARVPAHPEEEGRLPGPAGFRLHYPLNAKDYKDELVSFLGASYFRALGKGSRYGLSARGLAVNTITDGAEEFPRFTTFYVRPPEEQGAPFAVYAELESASVVGAYEFLITPGEATVMDVRAHLFVTRTMDRCGVAPLTSMYLYGEGDSAGFDDYRPEVHDSDGLFIHASHGEQIWRPLANPRKIQSSFFSMKTPQGFGLMQRDRRFENYQDLEARYELRPSAYVEPKGDWGEGSVVLVELPSDKEVNDNTVAFWQPKDPVTVGDRLELAYRLSWGDLPQDASKTARVYSARMGTAGHSASDRDPLRRKFVVEFEGNDLPSAGDISPELNVKGGVVEHVLIEPVVDTGRLRVTADLRRTQEGPVEIALHLSADEIVLSETFAYQWERL</sequence>
<dbReference type="InterPro" id="IPR013783">
    <property type="entry name" value="Ig-like_fold"/>
</dbReference>
<keyword evidence="4" id="KW-0574">Periplasm</keyword>
<name>A0A1U7JDP7_9HYPH</name>
<evidence type="ECO:0000256" key="4">
    <source>
        <dbReference type="ARBA" id="ARBA00022764"/>
    </source>
</evidence>
<dbReference type="AlphaFoldDB" id="A0A1U7JDP7"/>
<dbReference type="EMBL" id="LVVZ01000032">
    <property type="protein sequence ID" value="OKL42863.1"/>
    <property type="molecule type" value="Genomic_DNA"/>
</dbReference>
<comment type="subcellular location">
    <subcellularLocation>
        <location evidence="1">Periplasm</location>
    </subcellularLocation>
</comment>
<evidence type="ECO:0000259" key="5">
    <source>
        <dbReference type="Pfam" id="PF04349"/>
    </source>
</evidence>
<dbReference type="PANTHER" id="PTHR30504:SF2">
    <property type="entry name" value="GLUCANS BIOSYNTHESIS PROTEIN G"/>
    <property type="match status" value="1"/>
</dbReference>
<dbReference type="InterPro" id="IPR014718">
    <property type="entry name" value="GH-type_carb-bd"/>
</dbReference>
<proteinExistence type="inferred from homology"/>
<dbReference type="GO" id="GO:0030246">
    <property type="term" value="F:carbohydrate binding"/>
    <property type="evidence" value="ECO:0007669"/>
    <property type="project" value="InterPro"/>
</dbReference>
<dbReference type="PROSITE" id="PS51318">
    <property type="entry name" value="TAT"/>
    <property type="match status" value="1"/>
</dbReference>
<dbReference type="InterPro" id="IPR007444">
    <property type="entry name" value="Glucan_biosyn_MdoG_C"/>
</dbReference>
<keyword evidence="7" id="KW-1185">Reference proteome</keyword>
<evidence type="ECO:0000313" key="7">
    <source>
        <dbReference type="Proteomes" id="UP000185783"/>
    </source>
</evidence>
<evidence type="ECO:0000256" key="1">
    <source>
        <dbReference type="ARBA" id="ARBA00004418"/>
    </source>
</evidence>
<dbReference type="Proteomes" id="UP000185783">
    <property type="component" value="Unassembled WGS sequence"/>
</dbReference>
<evidence type="ECO:0000313" key="6">
    <source>
        <dbReference type="EMBL" id="OKL42863.1"/>
    </source>
</evidence>
<evidence type="ECO:0000256" key="2">
    <source>
        <dbReference type="ARBA" id="ARBA00005001"/>
    </source>
</evidence>
<dbReference type="InterPro" id="IPR014438">
    <property type="entry name" value="Glucan_biosyn_MdoG/MdoD"/>
</dbReference>
<dbReference type="GO" id="GO:0030288">
    <property type="term" value="C:outer membrane-bounded periplasmic space"/>
    <property type="evidence" value="ECO:0007669"/>
    <property type="project" value="TreeGrafter"/>
</dbReference>
<dbReference type="SUPFAM" id="SSF74650">
    <property type="entry name" value="Galactose mutarotase-like"/>
    <property type="match status" value="1"/>
</dbReference>
<dbReference type="Gene3D" id="2.60.40.10">
    <property type="entry name" value="Immunoglobulins"/>
    <property type="match status" value="1"/>
</dbReference>
<accession>A0A1U7JDP7</accession>
<dbReference type="PANTHER" id="PTHR30504">
    <property type="entry name" value="GLUCANS BIOSYNTHESIS PROTEIN"/>
    <property type="match status" value="1"/>
</dbReference>